<feature type="non-terminal residue" evidence="2">
    <location>
        <position position="1"/>
    </location>
</feature>
<dbReference type="Proteomes" id="UP001479290">
    <property type="component" value="Unassembled WGS sequence"/>
</dbReference>
<sequence>AHKTKGQLAEQFIRATSLFSGSSGAEEGHCQPMREYQRRSRSESLSQSLSLPLSNLPPAPQPSQDAACRFHIQWKP</sequence>
<protein>
    <submittedName>
        <fullName evidence="2">Uncharacterized protein</fullName>
    </submittedName>
</protein>
<feature type="compositionally biased region" description="Low complexity" evidence="1">
    <location>
        <begin position="43"/>
        <end position="54"/>
    </location>
</feature>
<gene>
    <name evidence="2" type="ORF">ABG768_006228</name>
</gene>
<organism evidence="2 3">
    <name type="scientific">Culter alburnus</name>
    <name type="common">Topmouth culter</name>
    <dbReference type="NCBI Taxonomy" id="194366"/>
    <lineage>
        <taxon>Eukaryota</taxon>
        <taxon>Metazoa</taxon>
        <taxon>Chordata</taxon>
        <taxon>Craniata</taxon>
        <taxon>Vertebrata</taxon>
        <taxon>Euteleostomi</taxon>
        <taxon>Actinopterygii</taxon>
        <taxon>Neopterygii</taxon>
        <taxon>Teleostei</taxon>
        <taxon>Ostariophysi</taxon>
        <taxon>Cypriniformes</taxon>
        <taxon>Xenocyprididae</taxon>
        <taxon>Xenocypridinae</taxon>
        <taxon>Culter</taxon>
    </lineage>
</organism>
<reference evidence="2 3" key="1">
    <citation type="submission" date="2024-05" db="EMBL/GenBank/DDBJ databases">
        <title>A high-quality chromosomal-level genome assembly of Topmouth culter (Culter alburnus).</title>
        <authorList>
            <person name="Zhao H."/>
        </authorList>
    </citation>
    <scope>NUCLEOTIDE SEQUENCE [LARGE SCALE GENOMIC DNA]</scope>
    <source>
        <strain evidence="2">CATC2023</strain>
        <tissue evidence="2">Muscle</tissue>
    </source>
</reference>
<keyword evidence="3" id="KW-1185">Reference proteome</keyword>
<dbReference type="AlphaFoldDB" id="A0AAW1ZNT5"/>
<evidence type="ECO:0000313" key="2">
    <source>
        <dbReference type="EMBL" id="KAK9963000.1"/>
    </source>
</evidence>
<feature type="region of interest" description="Disordered" evidence="1">
    <location>
        <begin position="20"/>
        <end position="66"/>
    </location>
</feature>
<name>A0AAW1ZNT5_CULAL</name>
<dbReference type="EMBL" id="JAWDJR010000014">
    <property type="protein sequence ID" value="KAK9963000.1"/>
    <property type="molecule type" value="Genomic_DNA"/>
</dbReference>
<evidence type="ECO:0000313" key="3">
    <source>
        <dbReference type="Proteomes" id="UP001479290"/>
    </source>
</evidence>
<evidence type="ECO:0000256" key="1">
    <source>
        <dbReference type="SAM" id="MobiDB-lite"/>
    </source>
</evidence>
<proteinExistence type="predicted"/>
<comment type="caution">
    <text evidence="2">The sequence shown here is derived from an EMBL/GenBank/DDBJ whole genome shotgun (WGS) entry which is preliminary data.</text>
</comment>
<accession>A0AAW1ZNT5</accession>